<feature type="transmembrane region" description="Helical" evidence="8">
    <location>
        <begin position="295"/>
        <end position="311"/>
    </location>
</feature>
<organism evidence="9 10">
    <name type="scientific">Mucilaginibacter gynuensis</name>
    <dbReference type="NCBI Taxonomy" id="1302236"/>
    <lineage>
        <taxon>Bacteria</taxon>
        <taxon>Pseudomonadati</taxon>
        <taxon>Bacteroidota</taxon>
        <taxon>Sphingobacteriia</taxon>
        <taxon>Sphingobacteriales</taxon>
        <taxon>Sphingobacteriaceae</taxon>
        <taxon>Mucilaginibacter</taxon>
    </lineage>
</organism>
<keyword evidence="3" id="KW-0808">Transferase</keyword>
<feature type="transmembrane region" description="Helical" evidence="8">
    <location>
        <begin position="317"/>
        <end position="334"/>
    </location>
</feature>
<gene>
    <name evidence="9" type="ORF">GCM10023149_53250</name>
</gene>
<comment type="subcellular location">
    <subcellularLocation>
        <location evidence="1">Cell membrane</location>
        <topology evidence="1">Multi-pass membrane protein</topology>
    </subcellularLocation>
</comment>
<keyword evidence="6 8" id="KW-0472">Membrane</keyword>
<accession>A0ABP8HMD4</accession>
<feature type="transmembrane region" description="Helical" evidence="8">
    <location>
        <begin position="270"/>
        <end position="288"/>
    </location>
</feature>
<dbReference type="Proteomes" id="UP001500582">
    <property type="component" value="Unassembled WGS sequence"/>
</dbReference>
<evidence type="ECO:0000256" key="4">
    <source>
        <dbReference type="ARBA" id="ARBA00022692"/>
    </source>
</evidence>
<evidence type="ECO:0000313" key="9">
    <source>
        <dbReference type="EMBL" id="GAA4341189.1"/>
    </source>
</evidence>
<feature type="transmembrane region" description="Helical" evidence="8">
    <location>
        <begin position="84"/>
        <end position="100"/>
    </location>
</feature>
<evidence type="ECO:0000256" key="8">
    <source>
        <dbReference type="SAM" id="Phobius"/>
    </source>
</evidence>
<dbReference type="EMBL" id="BAABFT010000029">
    <property type="protein sequence ID" value="GAA4341189.1"/>
    <property type="molecule type" value="Genomic_DNA"/>
</dbReference>
<feature type="transmembrane region" description="Helical" evidence="8">
    <location>
        <begin position="341"/>
        <end position="361"/>
    </location>
</feature>
<comment type="similarity">
    <text evidence="7">Belongs to the glycosyltransferase 87 family.</text>
</comment>
<keyword evidence="2" id="KW-1003">Cell membrane</keyword>
<protein>
    <submittedName>
        <fullName evidence="9">Glycosyltransferase family 87 protein</fullName>
    </submittedName>
</protein>
<feature type="transmembrane region" description="Helical" evidence="8">
    <location>
        <begin position="29"/>
        <end position="49"/>
    </location>
</feature>
<evidence type="ECO:0000256" key="1">
    <source>
        <dbReference type="ARBA" id="ARBA00004651"/>
    </source>
</evidence>
<name>A0ABP8HMD4_9SPHI</name>
<evidence type="ECO:0000256" key="3">
    <source>
        <dbReference type="ARBA" id="ARBA00022679"/>
    </source>
</evidence>
<dbReference type="Pfam" id="PF09594">
    <property type="entry name" value="GT87"/>
    <property type="match status" value="1"/>
</dbReference>
<dbReference type="InterPro" id="IPR018584">
    <property type="entry name" value="GT87"/>
</dbReference>
<reference evidence="10" key="1">
    <citation type="journal article" date="2019" name="Int. J. Syst. Evol. Microbiol.">
        <title>The Global Catalogue of Microorganisms (GCM) 10K type strain sequencing project: providing services to taxonomists for standard genome sequencing and annotation.</title>
        <authorList>
            <consortium name="The Broad Institute Genomics Platform"/>
            <consortium name="The Broad Institute Genome Sequencing Center for Infectious Disease"/>
            <person name="Wu L."/>
            <person name="Ma J."/>
        </authorList>
    </citation>
    <scope>NUCLEOTIDE SEQUENCE [LARGE SCALE GENOMIC DNA]</scope>
    <source>
        <strain evidence="10">JCM 17705</strain>
    </source>
</reference>
<feature type="transmembrane region" description="Helical" evidence="8">
    <location>
        <begin position="373"/>
        <end position="393"/>
    </location>
</feature>
<evidence type="ECO:0000256" key="2">
    <source>
        <dbReference type="ARBA" id="ARBA00022475"/>
    </source>
</evidence>
<evidence type="ECO:0000256" key="7">
    <source>
        <dbReference type="ARBA" id="ARBA00024033"/>
    </source>
</evidence>
<dbReference type="RefSeq" id="WP_345214284.1">
    <property type="nucleotide sequence ID" value="NZ_BAABFT010000029.1"/>
</dbReference>
<proteinExistence type="inferred from homology"/>
<sequence>MVGSINLFSKPNPRAKHFATTKDLLLKQYPVLILWIAIAVFITHGRLNAHAINNYLIFKNTFTHAINHINLYGEYKNLYYDSNYYGPLFSLIMAPFSLLGNVLQLYAWQVFNVCLLFFAIQQLPLSTTHKNIICLICTQELYTSLIEFQTNGAMAALIILSWALIQKRNDFWAAFCIVVGLYVKLYGIVGIAFFFFSGQKLKFMASMAFWAVVLFVLPMAFFSPQFILHSYADWYNALVSKNGMNQTSPYQDVSLAGMVRRIVNDKTLPSLPFIAGGMLLMALPYVRISRYKDQSFRLLSLSSILLFTVLFSSGSELVTYIIAFAGIGIWFMSLEKPAKRFELALLIFAIYFGSLFATDLFPKLWREQLIKPYALKALPCLVVWLMVIYQMLFKRTVSMPSQKPVSISLPSTELKDLVTA</sequence>
<feature type="transmembrane region" description="Helical" evidence="8">
    <location>
        <begin position="171"/>
        <end position="196"/>
    </location>
</feature>
<evidence type="ECO:0000256" key="5">
    <source>
        <dbReference type="ARBA" id="ARBA00022989"/>
    </source>
</evidence>
<feature type="transmembrane region" description="Helical" evidence="8">
    <location>
        <begin position="208"/>
        <end position="228"/>
    </location>
</feature>
<keyword evidence="5 8" id="KW-1133">Transmembrane helix</keyword>
<keyword evidence="10" id="KW-1185">Reference proteome</keyword>
<keyword evidence="4 8" id="KW-0812">Transmembrane</keyword>
<comment type="caution">
    <text evidence="9">The sequence shown here is derived from an EMBL/GenBank/DDBJ whole genome shotgun (WGS) entry which is preliminary data.</text>
</comment>
<evidence type="ECO:0000256" key="6">
    <source>
        <dbReference type="ARBA" id="ARBA00023136"/>
    </source>
</evidence>
<evidence type="ECO:0000313" key="10">
    <source>
        <dbReference type="Proteomes" id="UP001500582"/>
    </source>
</evidence>